<feature type="region of interest" description="Disordered" evidence="2">
    <location>
        <begin position="154"/>
        <end position="214"/>
    </location>
</feature>
<keyword evidence="5" id="KW-1185">Reference proteome</keyword>
<organism evidence="4 5">
    <name type="scientific">Angomonas deanei</name>
    <dbReference type="NCBI Taxonomy" id="59799"/>
    <lineage>
        <taxon>Eukaryota</taxon>
        <taxon>Discoba</taxon>
        <taxon>Euglenozoa</taxon>
        <taxon>Kinetoplastea</taxon>
        <taxon>Metakinetoplastina</taxon>
        <taxon>Trypanosomatida</taxon>
        <taxon>Trypanosomatidae</taxon>
        <taxon>Strigomonadinae</taxon>
        <taxon>Angomonas</taxon>
    </lineage>
</organism>
<feature type="signal peptide" evidence="3">
    <location>
        <begin position="1"/>
        <end position="20"/>
    </location>
</feature>
<dbReference type="VEuPathDB" id="TriTrypDB:ADEAN_000808300"/>
<keyword evidence="3" id="KW-0732">Signal</keyword>
<feature type="compositionally biased region" description="Polar residues" evidence="2">
    <location>
        <begin position="57"/>
        <end position="68"/>
    </location>
</feature>
<protein>
    <submittedName>
        <fullName evidence="4">Uncharacterized protein</fullName>
    </submittedName>
</protein>
<feature type="compositionally biased region" description="Basic residues" evidence="2">
    <location>
        <begin position="34"/>
        <end position="50"/>
    </location>
</feature>
<feature type="chain" id="PRO_5028946970" evidence="3">
    <location>
        <begin position="21"/>
        <end position="214"/>
    </location>
</feature>
<evidence type="ECO:0000256" key="3">
    <source>
        <dbReference type="SAM" id="SignalP"/>
    </source>
</evidence>
<evidence type="ECO:0000313" key="5">
    <source>
        <dbReference type="Proteomes" id="UP000515908"/>
    </source>
</evidence>
<reference evidence="4 5" key="1">
    <citation type="submission" date="2020-08" db="EMBL/GenBank/DDBJ databases">
        <authorList>
            <person name="Newling K."/>
            <person name="Davey J."/>
            <person name="Forrester S."/>
        </authorList>
    </citation>
    <scope>NUCLEOTIDE SEQUENCE [LARGE SCALE GENOMIC DNA]</scope>
    <source>
        <strain evidence="5">Crithidia deanei Carvalho (ATCC PRA-265)</strain>
    </source>
</reference>
<feature type="coiled-coil region" evidence="1">
    <location>
        <begin position="107"/>
        <end position="134"/>
    </location>
</feature>
<gene>
    <name evidence="4" type="ORF">ADEAN_000808300</name>
</gene>
<sequence>MWRLRAIPLVTTQSSTLVTAVAFASGGKSVKQVKKKKKKEEKVIPNKRRTVKEEPKLNSSTTPNNSKSGAVHSDMAERDTRLAVRLLMARHFSREYTNHRPEDIKLAEHRQAFREKHEDRLQRLEEKTNNSLKLLGRDGDAFGEGILPVFSSPTAAREKKRADGWRTVNPVSDPTAMDDGEVEEDWGASFNTLESLQETKPLRVRQPTRHSAEQ</sequence>
<evidence type="ECO:0000256" key="2">
    <source>
        <dbReference type="SAM" id="MobiDB-lite"/>
    </source>
</evidence>
<proteinExistence type="predicted"/>
<feature type="compositionally biased region" description="Acidic residues" evidence="2">
    <location>
        <begin position="176"/>
        <end position="186"/>
    </location>
</feature>
<dbReference type="Proteomes" id="UP000515908">
    <property type="component" value="Chromosome 17"/>
</dbReference>
<name>A0A7G2CNN7_9TRYP</name>
<evidence type="ECO:0000313" key="4">
    <source>
        <dbReference type="EMBL" id="CAD2220561.1"/>
    </source>
</evidence>
<keyword evidence="1" id="KW-0175">Coiled coil</keyword>
<feature type="compositionally biased region" description="Polar residues" evidence="2">
    <location>
        <begin position="189"/>
        <end position="198"/>
    </location>
</feature>
<evidence type="ECO:0000256" key="1">
    <source>
        <dbReference type="SAM" id="Coils"/>
    </source>
</evidence>
<dbReference type="EMBL" id="LR877161">
    <property type="protein sequence ID" value="CAD2220561.1"/>
    <property type="molecule type" value="Genomic_DNA"/>
</dbReference>
<feature type="region of interest" description="Disordered" evidence="2">
    <location>
        <begin position="34"/>
        <end position="76"/>
    </location>
</feature>
<dbReference type="AlphaFoldDB" id="A0A7G2CNN7"/>
<accession>A0A7G2CNN7</accession>